<keyword evidence="3 5" id="KW-0863">Zinc-finger</keyword>
<dbReference type="PROSITE" id="PS00028">
    <property type="entry name" value="ZINC_FINGER_C2H2_1"/>
    <property type="match status" value="2"/>
</dbReference>
<gene>
    <name evidence="7" type="ORF">GSLYS_00004236001</name>
</gene>
<evidence type="ECO:0000313" key="7">
    <source>
        <dbReference type="EMBL" id="CAL1530103.1"/>
    </source>
</evidence>
<dbReference type="PANTHER" id="PTHR24379:SF121">
    <property type="entry name" value="C2H2-TYPE DOMAIN-CONTAINING PROTEIN"/>
    <property type="match status" value="1"/>
</dbReference>
<dbReference type="Gene3D" id="3.30.160.60">
    <property type="entry name" value="Classic Zinc Finger"/>
    <property type="match status" value="2"/>
</dbReference>
<dbReference type="GO" id="GO:0008270">
    <property type="term" value="F:zinc ion binding"/>
    <property type="evidence" value="ECO:0007669"/>
    <property type="project" value="UniProtKB-KW"/>
</dbReference>
<accession>A0AAV2HDB0</accession>
<evidence type="ECO:0000256" key="5">
    <source>
        <dbReference type="PROSITE-ProRule" id="PRU00042"/>
    </source>
</evidence>
<reference evidence="7 8" key="1">
    <citation type="submission" date="2024-04" db="EMBL/GenBank/DDBJ databases">
        <authorList>
            <consortium name="Genoscope - CEA"/>
            <person name="William W."/>
        </authorList>
    </citation>
    <scope>NUCLEOTIDE SEQUENCE [LARGE SCALE GENOMIC DNA]</scope>
</reference>
<proteinExistence type="predicted"/>
<feature type="domain" description="C2H2-type" evidence="6">
    <location>
        <begin position="31"/>
        <end position="58"/>
    </location>
</feature>
<dbReference type="InterPro" id="IPR036236">
    <property type="entry name" value="Znf_C2H2_sf"/>
</dbReference>
<dbReference type="AlphaFoldDB" id="A0AAV2HDB0"/>
<organism evidence="7 8">
    <name type="scientific">Lymnaea stagnalis</name>
    <name type="common">Great pond snail</name>
    <name type="synonym">Helix stagnalis</name>
    <dbReference type="NCBI Taxonomy" id="6523"/>
    <lineage>
        <taxon>Eukaryota</taxon>
        <taxon>Metazoa</taxon>
        <taxon>Spiralia</taxon>
        <taxon>Lophotrochozoa</taxon>
        <taxon>Mollusca</taxon>
        <taxon>Gastropoda</taxon>
        <taxon>Heterobranchia</taxon>
        <taxon>Euthyneura</taxon>
        <taxon>Panpulmonata</taxon>
        <taxon>Hygrophila</taxon>
        <taxon>Lymnaeoidea</taxon>
        <taxon>Lymnaeidae</taxon>
        <taxon>Lymnaea</taxon>
    </lineage>
</organism>
<dbReference type="SMART" id="SM00355">
    <property type="entry name" value="ZnF_C2H2"/>
    <property type="match status" value="3"/>
</dbReference>
<dbReference type="Pfam" id="PF00096">
    <property type="entry name" value="zf-C2H2"/>
    <property type="match status" value="1"/>
</dbReference>
<dbReference type="SUPFAM" id="SSF57667">
    <property type="entry name" value="beta-beta-alpha zinc fingers"/>
    <property type="match status" value="1"/>
</dbReference>
<keyword evidence="2" id="KW-0677">Repeat</keyword>
<protein>
    <recommendedName>
        <fullName evidence="6">C2H2-type domain-containing protein</fullName>
    </recommendedName>
</protein>
<evidence type="ECO:0000256" key="3">
    <source>
        <dbReference type="ARBA" id="ARBA00022771"/>
    </source>
</evidence>
<dbReference type="InterPro" id="IPR013087">
    <property type="entry name" value="Znf_C2H2_type"/>
</dbReference>
<keyword evidence="1" id="KW-0479">Metal-binding</keyword>
<evidence type="ECO:0000256" key="1">
    <source>
        <dbReference type="ARBA" id="ARBA00022723"/>
    </source>
</evidence>
<comment type="caution">
    <text evidence="7">The sequence shown here is derived from an EMBL/GenBank/DDBJ whole genome shotgun (WGS) entry which is preliminary data.</text>
</comment>
<feature type="domain" description="C2H2-type" evidence="6">
    <location>
        <begin position="58"/>
        <end position="86"/>
    </location>
</feature>
<keyword evidence="4" id="KW-0862">Zinc</keyword>
<evidence type="ECO:0000259" key="6">
    <source>
        <dbReference type="PROSITE" id="PS50157"/>
    </source>
</evidence>
<dbReference type="Pfam" id="PF13894">
    <property type="entry name" value="zf-C2H2_4"/>
    <property type="match status" value="1"/>
</dbReference>
<keyword evidence="8" id="KW-1185">Reference proteome</keyword>
<dbReference type="Proteomes" id="UP001497497">
    <property type="component" value="Unassembled WGS sequence"/>
</dbReference>
<sequence length="107" mass="12377">MVQCQLCSKLLLDEYYLRCHMSEKHGDTMPFKCSLCGKGYQSQMGLSHHMQAHKGKTFMCPICDSKFTQKFTIKKHLRNIHMSMQCTSCSLILKLSEYNQHVLTCPP</sequence>
<dbReference type="EMBL" id="CAXITT010000062">
    <property type="protein sequence ID" value="CAL1530103.1"/>
    <property type="molecule type" value="Genomic_DNA"/>
</dbReference>
<dbReference type="PANTHER" id="PTHR24379">
    <property type="entry name" value="KRAB AND ZINC FINGER DOMAIN-CONTAINING"/>
    <property type="match status" value="1"/>
</dbReference>
<name>A0AAV2HDB0_LYMST</name>
<dbReference type="PROSITE" id="PS50157">
    <property type="entry name" value="ZINC_FINGER_C2H2_2"/>
    <property type="match status" value="2"/>
</dbReference>
<evidence type="ECO:0000256" key="4">
    <source>
        <dbReference type="ARBA" id="ARBA00022833"/>
    </source>
</evidence>
<evidence type="ECO:0000256" key="2">
    <source>
        <dbReference type="ARBA" id="ARBA00022737"/>
    </source>
</evidence>
<evidence type="ECO:0000313" key="8">
    <source>
        <dbReference type="Proteomes" id="UP001497497"/>
    </source>
</evidence>